<organism evidence="3">
    <name type="scientific">Henneguya salminicola</name>
    <name type="common">Myxosporean</name>
    <dbReference type="NCBI Taxonomy" id="69463"/>
    <lineage>
        <taxon>Eukaryota</taxon>
        <taxon>Metazoa</taxon>
        <taxon>Cnidaria</taxon>
        <taxon>Myxozoa</taxon>
        <taxon>Myxosporea</taxon>
        <taxon>Bivalvulida</taxon>
        <taxon>Platysporina</taxon>
        <taxon>Myxobolidae</taxon>
        <taxon>Henneguya</taxon>
    </lineage>
</organism>
<keyword evidence="1" id="KW-0539">Nucleus</keyword>
<dbReference type="Pfam" id="PF00627">
    <property type="entry name" value="UBA"/>
    <property type="match status" value="1"/>
</dbReference>
<proteinExistence type="inferred from homology"/>
<dbReference type="SUPFAM" id="SSF46934">
    <property type="entry name" value="UBA-like"/>
    <property type="match status" value="1"/>
</dbReference>
<dbReference type="GO" id="GO:0005634">
    <property type="term" value="C:nucleus"/>
    <property type="evidence" value="ECO:0007669"/>
    <property type="project" value="UniProtKB-SubCell"/>
</dbReference>
<dbReference type="EMBL" id="GHBP01000010">
    <property type="protein sequence ID" value="NDJ92083.1"/>
    <property type="molecule type" value="Transcribed_RNA"/>
</dbReference>
<dbReference type="GO" id="GO:0005737">
    <property type="term" value="C:cytoplasm"/>
    <property type="evidence" value="ECO:0007669"/>
    <property type="project" value="UniProtKB-SubCell"/>
</dbReference>
<dbReference type="AlphaFoldDB" id="A0A6G3MDN2"/>
<dbReference type="PRINTS" id="PR01839">
    <property type="entry name" value="RAD23PROTEIN"/>
</dbReference>
<dbReference type="GO" id="GO:0043130">
    <property type="term" value="F:ubiquitin binding"/>
    <property type="evidence" value="ECO:0007669"/>
    <property type="project" value="UniProtKB-UniRule"/>
</dbReference>
<dbReference type="GO" id="GO:0003684">
    <property type="term" value="F:damaged DNA binding"/>
    <property type="evidence" value="ECO:0007669"/>
    <property type="project" value="UniProtKB-UniRule"/>
</dbReference>
<accession>A0A6G3MDN2</accession>
<keyword evidence="1" id="KW-0227">DNA damage</keyword>
<sequence length="128" mass="14481">MNAVFDDFSHFCPDIIKRLKANPEELEDVESLLASRCKVNTSESFSINENSNLTCSETRSISAILPYEQIMSIERLKNAGFSEGVVLQAYFACNRNEQEAALFLKDLSRGGSLNCWQLPEDEENDNKH</sequence>
<dbReference type="PROSITE" id="PS50030">
    <property type="entry name" value="UBA"/>
    <property type="match status" value="1"/>
</dbReference>
<protein>
    <recommendedName>
        <fullName evidence="1">UV excision repair protein RAD23</fullName>
    </recommendedName>
</protein>
<dbReference type="Gene3D" id="1.10.8.10">
    <property type="entry name" value="DNA helicase RuvA subunit, C-terminal domain"/>
    <property type="match status" value="1"/>
</dbReference>
<dbReference type="InterPro" id="IPR004806">
    <property type="entry name" value="Rad23"/>
</dbReference>
<evidence type="ECO:0000313" key="3">
    <source>
        <dbReference type="EMBL" id="NDJ92083.1"/>
    </source>
</evidence>
<comment type="similarity">
    <text evidence="1">Belongs to the RAD23 family.</text>
</comment>
<comment type="function">
    <text evidence="1">Multiubiquitin chain receptor involved in modulation of proteasomal degradation. Involved in nucleotide excision repair.</text>
</comment>
<keyword evidence="1" id="KW-0963">Cytoplasm</keyword>
<dbReference type="GO" id="GO:0043161">
    <property type="term" value="P:proteasome-mediated ubiquitin-dependent protein catabolic process"/>
    <property type="evidence" value="ECO:0007669"/>
    <property type="project" value="UniProtKB-UniRule"/>
</dbReference>
<evidence type="ECO:0000256" key="1">
    <source>
        <dbReference type="RuleBase" id="RU367049"/>
    </source>
</evidence>
<feature type="domain" description="UBA" evidence="2">
    <location>
        <begin position="66"/>
        <end position="107"/>
    </location>
</feature>
<reference evidence="3" key="1">
    <citation type="submission" date="2018-11" db="EMBL/GenBank/DDBJ databases">
        <title>Henneguya salminicola genome and transcriptome.</title>
        <authorList>
            <person name="Yahalomi D."/>
            <person name="Atkinson S.D."/>
            <person name="Neuhof M."/>
            <person name="Chang E.S."/>
            <person name="Philippe H."/>
            <person name="Cartwright P."/>
            <person name="Bartholomew J.L."/>
            <person name="Huchon D."/>
        </authorList>
    </citation>
    <scope>NUCLEOTIDE SEQUENCE</scope>
    <source>
        <strain evidence="3">Hz1</strain>
        <tissue evidence="3">Whole</tissue>
    </source>
</reference>
<keyword evidence="1" id="KW-0234">DNA repair</keyword>
<dbReference type="InterPro" id="IPR015940">
    <property type="entry name" value="UBA"/>
</dbReference>
<dbReference type="GO" id="GO:0031593">
    <property type="term" value="F:polyubiquitin modification-dependent protein binding"/>
    <property type="evidence" value="ECO:0007669"/>
    <property type="project" value="UniProtKB-UniRule"/>
</dbReference>
<dbReference type="GO" id="GO:0006289">
    <property type="term" value="P:nucleotide-excision repair"/>
    <property type="evidence" value="ECO:0007669"/>
    <property type="project" value="UniProtKB-UniRule"/>
</dbReference>
<dbReference type="InterPro" id="IPR009060">
    <property type="entry name" value="UBA-like_sf"/>
</dbReference>
<evidence type="ECO:0000259" key="2">
    <source>
        <dbReference type="PROSITE" id="PS50030"/>
    </source>
</evidence>
<comment type="subcellular location">
    <subcellularLocation>
        <location evidence="1">Nucleus</location>
    </subcellularLocation>
    <subcellularLocation>
        <location evidence="1">Cytoplasm</location>
    </subcellularLocation>
</comment>
<name>A0A6G3MDN2_HENSL</name>
<dbReference type="SMART" id="SM00165">
    <property type="entry name" value="UBA"/>
    <property type="match status" value="1"/>
</dbReference>